<feature type="region of interest" description="Disordered" evidence="1">
    <location>
        <begin position="1"/>
        <end position="20"/>
    </location>
</feature>
<gene>
    <name evidence="2" type="ORF">UFOVP107_36</name>
    <name evidence="3" type="ORF">UFOVP214_15</name>
</gene>
<evidence type="ECO:0000256" key="1">
    <source>
        <dbReference type="SAM" id="MobiDB-lite"/>
    </source>
</evidence>
<proteinExistence type="predicted"/>
<evidence type="ECO:0000313" key="3">
    <source>
        <dbReference type="EMBL" id="CAB5218421.1"/>
    </source>
</evidence>
<dbReference type="EMBL" id="LR798264">
    <property type="protein sequence ID" value="CAB5218421.1"/>
    <property type="molecule type" value="Genomic_DNA"/>
</dbReference>
<sequence length="260" mass="29124">MSWQDDAQGMEWKSQEDKDQMPRIRWAHGRKVGKVAEFGRWYAKADGMPTPPDGWQESDLYDDGGWQSKSMMFVPLIKRSQAFSVDDAGTYTWHDHWQKGLKLYTEVVCLLKGFEEPVIFACKGWTAGRVVGAKNSVISEHNEFVHKEANKTAKAALPPWAFWVPVGGSYNAKGEPVFVEVGAGQQKTLLHDIVLEGIKQPADRATLTSLYVGKELMQLGLHIRNGLVEDGWHTKRRGNVAAEQPATNTPQPLDDDSLAF</sequence>
<name>A0A6J5L122_9CAUD</name>
<organism evidence="2">
    <name type="scientific">uncultured Caudovirales phage</name>
    <dbReference type="NCBI Taxonomy" id="2100421"/>
    <lineage>
        <taxon>Viruses</taxon>
        <taxon>Duplodnaviria</taxon>
        <taxon>Heunggongvirae</taxon>
        <taxon>Uroviricota</taxon>
        <taxon>Caudoviricetes</taxon>
        <taxon>Peduoviridae</taxon>
        <taxon>Maltschvirus</taxon>
        <taxon>Maltschvirus maltsch</taxon>
    </lineage>
</organism>
<protein>
    <submittedName>
        <fullName evidence="2">Uncharacterized protein</fullName>
    </submittedName>
</protein>
<accession>A0A6J5L122</accession>
<dbReference type="EMBL" id="LR796224">
    <property type="protein sequence ID" value="CAB4128498.1"/>
    <property type="molecule type" value="Genomic_DNA"/>
</dbReference>
<feature type="region of interest" description="Disordered" evidence="1">
    <location>
        <begin position="238"/>
        <end position="260"/>
    </location>
</feature>
<evidence type="ECO:0000313" key="2">
    <source>
        <dbReference type="EMBL" id="CAB4128498.1"/>
    </source>
</evidence>
<reference evidence="2" key="1">
    <citation type="submission" date="2020-04" db="EMBL/GenBank/DDBJ databases">
        <authorList>
            <person name="Chiriac C."/>
            <person name="Salcher M."/>
            <person name="Ghai R."/>
            <person name="Kavagutti S V."/>
        </authorList>
    </citation>
    <scope>NUCLEOTIDE SEQUENCE</scope>
</reference>